<evidence type="ECO:0000313" key="3">
    <source>
        <dbReference type="Proteomes" id="UP000825935"/>
    </source>
</evidence>
<feature type="region of interest" description="Disordered" evidence="1">
    <location>
        <begin position="460"/>
        <end position="479"/>
    </location>
</feature>
<sequence>MATAVLLPQDCLSSNENKRKSRLLEASSWDGGSQARKGNSRESLSSNNYRVSPATSRGNSSANRSERSVKCTSASMSHVGANSSSSGLNGSFEGKKFKSRKPRMTDKNMDSRLFPDMPNIAVKKFNSKVSSEVPCYRILQRPKDKDAAKELFAQFFSKAECERVSKYECILKVDAAEGQCGANKEPCVSSDDPISQPNVHWKPPEGRVSGYKSKKGTLSMKIQQSLPSNFSDGKLHGLKFKRCNSSLASQEFKILDVDVISSKLDDGESKEKKVQDQQGGAPVSPEPINLTRRGSIGGYEVMNRKGLGQLASMKKASACNNIMEGLSQHVTTKVLHQNNLARLENNGPNCLFKLKRTATDPKIVDESQECSKGGQLNIPFRDVHPNDGLNGSTSMSCPEKWAGSPYYSSPAPSSLPVPKFFLSSRKSYHHLSEDECAQSRSPSPDPVLLAASFYYQEEGYAQSRSSSPDPNFPAPGFCKQEDGLDVASATKSLRRMLKLD</sequence>
<dbReference type="OrthoDB" id="1931903at2759"/>
<dbReference type="Proteomes" id="UP000825935">
    <property type="component" value="Chromosome 17"/>
</dbReference>
<feature type="region of interest" description="Disordered" evidence="1">
    <location>
        <begin position="187"/>
        <end position="213"/>
    </location>
</feature>
<protein>
    <submittedName>
        <fullName evidence="2">Uncharacterized protein</fullName>
    </submittedName>
</protein>
<feature type="compositionally biased region" description="Basic and acidic residues" evidence="1">
    <location>
        <begin position="266"/>
        <end position="275"/>
    </location>
</feature>
<gene>
    <name evidence="2" type="ORF">KP509_17G064000</name>
</gene>
<feature type="compositionally biased region" description="Polar residues" evidence="1">
    <location>
        <begin position="41"/>
        <end position="63"/>
    </location>
</feature>
<comment type="caution">
    <text evidence="2">The sequence shown here is derived from an EMBL/GenBank/DDBJ whole genome shotgun (WGS) entry which is preliminary data.</text>
</comment>
<proteinExistence type="predicted"/>
<organism evidence="2 3">
    <name type="scientific">Ceratopteris richardii</name>
    <name type="common">Triangle waterfern</name>
    <dbReference type="NCBI Taxonomy" id="49495"/>
    <lineage>
        <taxon>Eukaryota</taxon>
        <taxon>Viridiplantae</taxon>
        <taxon>Streptophyta</taxon>
        <taxon>Embryophyta</taxon>
        <taxon>Tracheophyta</taxon>
        <taxon>Polypodiopsida</taxon>
        <taxon>Polypodiidae</taxon>
        <taxon>Polypodiales</taxon>
        <taxon>Pteridineae</taxon>
        <taxon>Pteridaceae</taxon>
        <taxon>Parkerioideae</taxon>
        <taxon>Ceratopteris</taxon>
    </lineage>
</organism>
<accession>A0A8T2SXM0</accession>
<dbReference type="EMBL" id="CM035422">
    <property type="protein sequence ID" value="KAH7373595.1"/>
    <property type="molecule type" value="Genomic_DNA"/>
</dbReference>
<evidence type="ECO:0000256" key="1">
    <source>
        <dbReference type="SAM" id="MobiDB-lite"/>
    </source>
</evidence>
<name>A0A8T2SXM0_CERRI</name>
<dbReference type="EMBL" id="CM035422">
    <property type="protein sequence ID" value="KAH7373596.1"/>
    <property type="molecule type" value="Genomic_DNA"/>
</dbReference>
<feature type="region of interest" description="Disordered" evidence="1">
    <location>
        <begin position="1"/>
        <end position="112"/>
    </location>
</feature>
<dbReference type="EMBL" id="CM035422">
    <property type="protein sequence ID" value="KAH7373594.1"/>
    <property type="molecule type" value="Genomic_DNA"/>
</dbReference>
<reference evidence="2" key="1">
    <citation type="submission" date="2021-08" db="EMBL/GenBank/DDBJ databases">
        <title>WGS assembly of Ceratopteris richardii.</title>
        <authorList>
            <person name="Marchant D.B."/>
            <person name="Chen G."/>
            <person name="Jenkins J."/>
            <person name="Shu S."/>
            <person name="Leebens-Mack J."/>
            <person name="Grimwood J."/>
            <person name="Schmutz J."/>
            <person name="Soltis P."/>
            <person name="Soltis D."/>
            <person name="Chen Z.-H."/>
        </authorList>
    </citation>
    <scope>NUCLEOTIDE SEQUENCE</scope>
    <source>
        <strain evidence="2">Whitten #5841</strain>
        <tissue evidence="2">Leaf</tissue>
    </source>
</reference>
<evidence type="ECO:0000313" key="2">
    <source>
        <dbReference type="EMBL" id="KAH7373594.1"/>
    </source>
</evidence>
<keyword evidence="3" id="KW-1185">Reference proteome</keyword>
<feature type="compositionally biased region" description="Low complexity" evidence="1">
    <location>
        <begin position="82"/>
        <end position="91"/>
    </location>
</feature>
<feature type="region of interest" description="Disordered" evidence="1">
    <location>
        <begin position="266"/>
        <end position="287"/>
    </location>
</feature>
<dbReference type="AlphaFoldDB" id="A0A8T2SXM0"/>